<dbReference type="AlphaFoldDB" id="A0A388TBH3"/>
<gene>
    <name evidence="2" type="ORF">NO1_1166</name>
</gene>
<dbReference type="EMBL" id="BGZN01000023">
    <property type="protein sequence ID" value="GBR73897.1"/>
    <property type="molecule type" value="Genomic_DNA"/>
</dbReference>
<reference evidence="2 3" key="1">
    <citation type="journal article" date="2019" name="ISME J.">
        <title>Genome analyses of uncultured TG2/ZB3 bacteria in 'Margulisbacteria' specifically attached to ectosymbiotic spirochetes of protists in the termite gut.</title>
        <authorList>
            <person name="Utami Y.D."/>
            <person name="Kuwahara H."/>
            <person name="Igai K."/>
            <person name="Murakami T."/>
            <person name="Sugaya K."/>
            <person name="Morikawa T."/>
            <person name="Nagura Y."/>
            <person name="Yuki M."/>
            <person name="Deevong P."/>
            <person name="Inoue T."/>
            <person name="Kihara K."/>
            <person name="Lo N."/>
            <person name="Yamada A."/>
            <person name="Ohkuma M."/>
            <person name="Hongoh Y."/>
        </authorList>
    </citation>
    <scope>NUCLEOTIDE SEQUENCE [LARGE SCALE GENOMIC DNA]</scope>
    <source>
        <strain evidence="2">NkOx7-01</strain>
    </source>
</reference>
<evidence type="ECO:0000256" key="1">
    <source>
        <dbReference type="SAM" id="SignalP"/>
    </source>
</evidence>
<proteinExistence type="predicted"/>
<dbReference type="Proteomes" id="UP000269352">
    <property type="component" value="Unassembled WGS sequence"/>
</dbReference>
<evidence type="ECO:0000313" key="2">
    <source>
        <dbReference type="EMBL" id="GBR73897.1"/>
    </source>
</evidence>
<keyword evidence="3" id="KW-1185">Reference proteome</keyword>
<dbReference type="PROSITE" id="PS51257">
    <property type="entry name" value="PROKAR_LIPOPROTEIN"/>
    <property type="match status" value="1"/>
</dbReference>
<organism evidence="2 3">
    <name type="scientific">Termititenax aidoneus</name>
    <dbReference type="NCBI Taxonomy" id="2218524"/>
    <lineage>
        <taxon>Bacteria</taxon>
        <taxon>Bacillati</taxon>
        <taxon>Candidatus Margulisiibacteriota</taxon>
        <taxon>Candidatus Termititenacia</taxon>
        <taxon>Candidatus Termititenacales</taxon>
        <taxon>Candidatus Termititenacaceae</taxon>
        <taxon>Candidatus Termititenax</taxon>
    </lineage>
</organism>
<feature type="signal peptide" evidence="1">
    <location>
        <begin position="1"/>
        <end position="24"/>
    </location>
</feature>
<comment type="caution">
    <text evidence="2">The sequence shown here is derived from an EMBL/GenBank/DDBJ whole genome shotgun (WGS) entry which is preliminary data.</text>
</comment>
<sequence length="354" mass="38473">MKKFLAGTAAIILVLLFVGCGKTASGDGGGGGGGGSGGGNYTPTIILAKISGVPGSYIPIKSDGAAGDPIIIPASGNIVASSIPVFYTDTTYWYMAKDDDGNVYRQWAGALSSQTQNLLRDSSNYVYWDNWFNTVIDNKVSVGIEHDFLVQGKNGNFAVFFNFQPVDIDNFEAADWHSDGRLFYIDKTDRKIKSIDVATGTVAPYTSSDGFSFNNNNSKIAISPDGTKAAYTRQFGITLESEINNSSWTWLAGKGMTYQPTHVFWLDNDTALMIGKDDDNTGEILRTLTITGSHRILPNSTLTGGTYQNVAYSGTDQKIYYLHPDGLIHYYSLENNTDHIFSNVANIEGFALRK</sequence>
<protein>
    <submittedName>
        <fullName evidence="2">Uncharacterized protein</fullName>
    </submittedName>
</protein>
<dbReference type="SUPFAM" id="SSF69304">
    <property type="entry name" value="Tricorn protease N-terminal domain"/>
    <property type="match status" value="1"/>
</dbReference>
<keyword evidence="1" id="KW-0732">Signal</keyword>
<accession>A0A388TBH3</accession>
<evidence type="ECO:0000313" key="3">
    <source>
        <dbReference type="Proteomes" id="UP000269352"/>
    </source>
</evidence>
<name>A0A388TBH3_TERA1</name>
<feature type="chain" id="PRO_5017348880" evidence="1">
    <location>
        <begin position="25"/>
        <end position="354"/>
    </location>
</feature>